<sequence>MRSGGEFYGPPPRIVLILLAALVLFSTVAPTFLASREAVAAQQGQADGSSSPSKVDLDGTPVAAGTAKAAKLEAIKVVESMDYPNPDETPPGKDDRKEYILRELRASIDGTFRGDNWLEDGSAFEHDVNAAKRLRGMLADPKVDEGVKEKAREALKKVHRADRLVTEKALGATNIFGADLPKDGQLALDRARQELQKGDDKSQKGMPVDAIRDYQKAWGHADAASDLLWKAFDPDGDKLLPDQEKKLGSDPKKGDTDGDGANDGDEFYKLGTDPTKADPATSDRDEDGMTDRDEVEAGTNPLKPDTDGEGLEDGEELEGFSDPNKQDTDADGLTDDSEKRLGTDPKNPDTDGDGAADGFETYTTEESAEEGGVAVEMTGTGDVARGVEFKDLSEDKLFQGMPGQASSAMDVTSEKPFEKARVKIPFDRAKVPGGDVENLGVMYWDEGSRVFVPLNEGGVDVSGGYAWAETDHFTTFVLFHIPTWEKSFTQVACEDDGTRAPTDPNLKNLDVVLDIDSSGSMSWNDPRGYRKTASKAFVDALIEGDQAAVVDFDSRAKLLQPLTTDRAAAKAAIDRIDSSGGTNIAAGLETSLNELDRNAKPGHLKAVILLTDGEGYYYDALTRRAKDSGVAVYTIGLGYSTDEYLLRSIAEGTGGDFYHVTSAEDLPQVFRGIAEGEPAPGADEDADKDGLSDCAEINGFVGGNGVSVTTDPKDEDTDGDGATDGEEAGELATGLDGGYYPMPTNPTMADTDSDTLDDFQEVDMGLSATMIDTDVDGVDDATELAANFDPLDANPDNDHRDDAVELEKQSDPFSYDLTAVEHGAAIVMGFVTGDAGQNLADWGLDPYDYHQTFGYLAGWLASGYLVIGDVRDTIASLVRGDLVDTFLNAIGLLPLIGDAAKTVKVFATFISWADNLLVPTARWITVQFADHPTLMFAALGAAGWGDDVPLDDAAKQQLAAARNDPALIKKYLGEGVEITGKASFSKADLENTVRTATDDKGQLLWNQAKLTKSGKKAEALAVEASVKILRDLNYEVLYVGRNQPLKLATPDSKGRTEKYLSVGPDIVARKPDGTLVVVEVKGKEADLSMNSSLYRSTVDGQKRTQPAFSWLNAKSNRYLDTMKLAEDPKIGDAALELEKVLGGAPYEAVLVGYGDASTNLGKLDDATAALKSDPLDPNGRGLRG</sequence>
<feature type="compositionally biased region" description="Acidic residues" evidence="5">
    <location>
        <begin position="713"/>
        <end position="729"/>
    </location>
</feature>
<accession>A0A6G8PVW3</accession>
<dbReference type="AlphaFoldDB" id="A0A6G8PVW3"/>
<dbReference type="InterPro" id="IPR059100">
    <property type="entry name" value="TSP3_bac"/>
</dbReference>
<evidence type="ECO:0000256" key="3">
    <source>
        <dbReference type="ARBA" id="ARBA00022729"/>
    </source>
</evidence>
<dbReference type="SUPFAM" id="SSF53300">
    <property type="entry name" value="vWA-like"/>
    <property type="match status" value="1"/>
</dbReference>
<keyword evidence="8" id="KW-1185">Reference proteome</keyword>
<keyword evidence="4" id="KW-0106">Calcium</keyword>
<feature type="compositionally biased region" description="Basic and acidic residues" evidence="5">
    <location>
        <begin position="336"/>
        <end position="349"/>
    </location>
</feature>
<dbReference type="CDD" id="cd20742">
    <property type="entry name" value="FIX_vWA-like"/>
    <property type="match status" value="1"/>
</dbReference>
<dbReference type="PANTHER" id="PTHR37467:SF1">
    <property type="entry name" value="EXPORTED CALCIUM-BINDING GLYCOPROTEIN"/>
    <property type="match status" value="1"/>
</dbReference>
<dbReference type="Proteomes" id="UP000502706">
    <property type="component" value="Chromosome"/>
</dbReference>
<dbReference type="PANTHER" id="PTHR37467">
    <property type="entry name" value="EXPORTED CALCIUM-BINDING GLYCOPROTEIN-RELATED"/>
    <property type="match status" value="1"/>
</dbReference>
<feature type="compositionally biased region" description="Basic and acidic residues" evidence="5">
    <location>
        <begin position="239"/>
        <end position="256"/>
    </location>
</feature>
<dbReference type="InterPro" id="IPR036465">
    <property type="entry name" value="vWFA_dom_sf"/>
</dbReference>
<gene>
    <name evidence="7" type="ORF">GBA65_07180</name>
</gene>
<comment type="subcellular location">
    <subcellularLocation>
        <location evidence="1">Secreted</location>
    </subcellularLocation>
</comment>
<organism evidence="7 8">
    <name type="scientific">Rubrobacter marinus</name>
    <dbReference type="NCBI Taxonomy" id="2653852"/>
    <lineage>
        <taxon>Bacteria</taxon>
        <taxon>Bacillati</taxon>
        <taxon>Actinomycetota</taxon>
        <taxon>Rubrobacteria</taxon>
        <taxon>Rubrobacterales</taxon>
        <taxon>Rubrobacteraceae</taxon>
        <taxon>Rubrobacter</taxon>
    </lineage>
</organism>
<evidence type="ECO:0000256" key="1">
    <source>
        <dbReference type="ARBA" id="ARBA00004613"/>
    </source>
</evidence>
<name>A0A6G8PVW3_9ACTN</name>
<feature type="region of interest" description="Disordered" evidence="5">
    <location>
        <begin position="239"/>
        <end position="375"/>
    </location>
</feature>
<dbReference type="CDD" id="cd00198">
    <property type="entry name" value="vWFA"/>
    <property type="match status" value="1"/>
</dbReference>
<dbReference type="EMBL" id="CP045121">
    <property type="protein sequence ID" value="QIN78336.1"/>
    <property type="molecule type" value="Genomic_DNA"/>
</dbReference>
<feature type="compositionally biased region" description="Basic and acidic residues" evidence="5">
    <location>
        <begin position="281"/>
        <end position="292"/>
    </location>
</feature>
<dbReference type="KEGG" id="rmar:GBA65_07180"/>
<feature type="compositionally biased region" description="Acidic residues" evidence="5">
    <location>
        <begin position="307"/>
        <end position="319"/>
    </location>
</feature>
<dbReference type="SMART" id="SM00327">
    <property type="entry name" value="VWA"/>
    <property type="match status" value="1"/>
</dbReference>
<keyword evidence="3" id="KW-0732">Signal</keyword>
<reference evidence="7 8" key="1">
    <citation type="submission" date="2019-10" db="EMBL/GenBank/DDBJ databases">
        <title>Rubrobacter sp nov SCSIO 52915 isolated from a deep-sea sediment in the South China Sea.</title>
        <authorList>
            <person name="Chen R.W."/>
        </authorList>
    </citation>
    <scope>NUCLEOTIDE SEQUENCE [LARGE SCALE GENOMIC DNA]</scope>
    <source>
        <strain evidence="7 8">SCSIO 52915</strain>
    </source>
</reference>
<evidence type="ECO:0000313" key="8">
    <source>
        <dbReference type="Proteomes" id="UP000502706"/>
    </source>
</evidence>
<evidence type="ECO:0000259" key="6">
    <source>
        <dbReference type="SMART" id="SM00327"/>
    </source>
</evidence>
<protein>
    <submittedName>
        <fullName evidence="7">VWA domain-containing protein</fullName>
    </submittedName>
</protein>
<dbReference type="RefSeq" id="WP_166396012.1">
    <property type="nucleotide sequence ID" value="NZ_CP045121.1"/>
</dbReference>
<evidence type="ECO:0000256" key="2">
    <source>
        <dbReference type="ARBA" id="ARBA00022525"/>
    </source>
</evidence>
<feature type="region of interest" description="Disordered" evidence="5">
    <location>
        <begin position="702"/>
        <end position="740"/>
    </location>
</feature>
<dbReference type="Pfam" id="PF18884">
    <property type="entry name" value="TSP3_bac"/>
    <property type="match status" value="5"/>
</dbReference>
<feature type="domain" description="VWFA" evidence="6">
    <location>
        <begin position="508"/>
        <end position="678"/>
    </location>
</feature>
<evidence type="ECO:0000313" key="7">
    <source>
        <dbReference type="EMBL" id="QIN78336.1"/>
    </source>
</evidence>
<evidence type="ECO:0000256" key="5">
    <source>
        <dbReference type="SAM" id="MobiDB-lite"/>
    </source>
</evidence>
<dbReference type="Gene3D" id="3.40.50.410">
    <property type="entry name" value="von Willebrand factor, type A domain"/>
    <property type="match status" value="1"/>
</dbReference>
<dbReference type="Pfam" id="PF00092">
    <property type="entry name" value="VWA"/>
    <property type="match status" value="1"/>
</dbReference>
<dbReference type="InterPro" id="IPR053180">
    <property type="entry name" value="Ca-binding_acidic-repeat"/>
</dbReference>
<evidence type="ECO:0000256" key="4">
    <source>
        <dbReference type="ARBA" id="ARBA00022837"/>
    </source>
</evidence>
<dbReference type="InterPro" id="IPR002035">
    <property type="entry name" value="VWF_A"/>
</dbReference>
<proteinExistence type="predicted"/>
<keyword evidence="2" id="KW-0964">Secreted</keyword>